<protein>
    <submittedName>
        <fullName evidence="4">Protease</fullName>
    </submittedName>
</protein>
<comment type="similarity">
    <text evidence="1">Belongs to the UPF0177 family.</text>
</comment>
<organism evidence="4">
    <name type="scientific">Leuconostoc citreum</name>
    <dbReference type="NCBI Taxonomy" id="33964"/>
    <lineage>
        <taxon>Bacteria</taxon>
        <taxon>Bacillati</taxon>
        <taxon>Bacillota</taxon>
        <taxon>Bacilli</taxon>
        <taxon>Lactobacillales</taxon>
        <taxon>Lactobacillaceae</taxon>
        <taxon>Leuconostoc</taxon>
    </lineage>
</organism>
<feature type="transmembrane region" description="Helical" evidence="2">
    <location>
        <begin position="38"/>
        <end position="56"/>
    </location>
</feature>
<proteinExistence type="inferred from homology"/>
<accession>D6PAV6</accession>
<dbReference type="AlphaFoldDB" id="D6PAV6"/>
<dbReference type="InterPro" id="IPR003675">
    <property type="entry name" value="Rce1/LyrA-like_dom"/>
</dbReference>
<dbReference type="GO" id="GO:0004175">
    <property type="term" value="F:endopeptidase activity"/>
    <property type="evidence" value="ECO:0007669"/>
    <property type="project" value="UniProtKB-ARBA"/>
</dbReference>
<feature type="transmembrane region" description="Helical" evidence="2">
    <location>
        <begin position="107"/>
        <end position="124"/>
    </location>
</feature>
<dbReference type="RefSeq" id="WP_080763170.1">
    <property type="nucleotide sequence ID" value="NZ_CP063830.1"/>
</dbReference>
<keyword evidence="2" id="KW-0472">Membrane</keyword>
<feature type="transmembrane region" description="Helical" evidence="2">
    <location>
        <begin position="231"/>
        <end position="249"/>
    </location>
</feature>
<reference evidence="4" key="1">
    <citation type="submission" date="2010-02" db="EMBL/GenBank/DDBJ databases">
        <authorList>
            <person name="Cibik R."/>
        </authorList>
    </citation>
    <scope>NUCLEOTIDE SEQUENCE</scope>
    <source>
        <strain evidence="4">22R</strain>
    </source>
</reference>
<keyword evidence="4" id="KW-0378">Hydrolase</keyword>
<feature type="domain" description="CAAX prenyl protease 2/Lysostaphin resistance protein A-like" evidence="3">
    <location>
        <begin position="111"/>
        <end position="211"/>
    </location>
</feature>
<dbReference type="Pfam" id="PF02517">
    <property type="entry name" value="Rce1-like"/>
    <property type="match status" value="1"/>
</dbReference>
<sequence>MLFKKNLLLQVFLLWFFSLIFTIAFDNLLTYFTQLSKYTILILNALLMISMLCLVNHKYKLTKIFIRPAHDIWLDKLVYTIPIILYSLRAVSIFFDEPTLLCTIANHIPHYLIILLVVVTSTFFEEYLVRGLIFGSFLVYFKHHYWRVQLSILFSAFIFSLSHLMNLLSQNPLQTLSQMIYTFGFGCLLSMLYIRSRSLLIPFITHFLLNLPSFLDNSSLSATHSATPKSLIGPVCFLIVFLTYTFIFINKDEEQHYQF</sequence>
<feature type="transmembrane region" description="Helical" evidence="2">
    <location>
        <begin position="199"/>
        <end position="215"/>
    </location>
</feature>
<name>D6PAV6_LEUCI</name>
<feature type="transmembrane region" description="Helical" evidence="2">
    <location>
        <begin position="77"/>
        <end position="95"/>
    </location>
</feature>
<keyword evidence="2" id="KW-0812">Transmembrane</keyword>
<keyword evidence="2" id="KW-1133">Transmembrane helix</keyword>
<dbReference type="EMBL" id="GU938489">
    <property type="protein sequence ID" value="ADF97291.1"/>
    <property type="molecule type" value="Genomic_DNA"/>
</dbReference>
<evidence type="ECO:0000256" key="2">
    <source>
        <dbReference type="SAM" id="Phobius"/>
    </source>
</evidence>
<dbReference type="GO" id="GO:0006508">
    <property type="term" value="P:proteolysis"/>
    <property type="evidence" value="ECO:0007669"/>
    <property type="project" value="UniProtKB-KW"/>
</dbReference>
<keyword evidence="4" id="KW-0645">Protease</keyword>
<feature type="transmembrane region" description="Helical" evidence="2">
    <location>
        <begin position="145"/>
        <end position="164"/>
    </location>
</feature>
<feature type="transmembrane region" description="Helical" evidence="2">
    <location>
        <begin position="176"/>
        <end position="194"/>
    </location>
</feature>
<evidence type="ECO:0000259" key="3">
    <source>
        <dbReference type="Pfam" id="PF02517"/>
    </source>
</evidence>
<dbReference type="GO" id="GO:0080120">
    <property type="term" value="P:CAAX-box protein maturation"/>
    <property type="evidence" value="ECO:0007669"/>
    <property type="project" value="UniProtKB-ARBA"/>
</dbReference>
<evidence type="ECO:0000256" key="1">
    <source>
        <dbReference type="ARBA" id="ARBA00009067"/>
    </source>
</evidence>
<evidence type="ECO:0000313" key="4">
    <source>
        <dbReference type="EMBL" id="ADF97291.1"/>
    </source>
</evidence>